<sequence>MKAFSIVDESFDPVISSSYFISIQITLDGFSFCILDPVRNKYIQMQHIPLDGKQALIPQVEECFASVEKLNLPYKKCMVLLPTNIATLVPSSLYENGDEIKWLSFSHTLSDSQGVATNKVRMADAFNIFAVNHELERILRRQFPAPSLYQQYTPIIEGNLATMADSEKPFVIINLENEYFDLLVFRENNLKLCNSFPIKSESDFLYFCLFVFEQLKLNSQTTEVLMFGRHPRFSELENLLSDYIKKVRHSNMPHQFQYSHQFRSLDTPEFYNMLSLPLCV</sequence>
<keyword evidence="2" id="KW-1185">Reference proteome</keyword>
<dbReference type="Proteomes" id="UP001056426">
    <property type="component" value="Chromosome"/>
</dbReference>
<accession>A0A9J6ZLX0</accession>
<dbReference type="AlphaFoldDB" id="A0A9J6ZLX0"/>
<dbReference type="Gene3D" id="3.30.420.250">
    <property type="match status" value="1"/>
</dbReference>
<protein>
    <submittedName>
        <fullName evidence="1">DUF3822 family protein</fullName>
    </submittedName>
</protein>
<gene>
    <name evidence="1" type="ORF">M9189_06615</name>
</gene>
<dbReference type="Gene3D" id="3.30.420.260">
    <property type="match status" value="1"/>
</dbReference>
<reference evidence="1" key="1">
    <citation type="submission" date="2022-05" db="EMBL/GenBank/DDBJ databases">
        <authorList>
            <person name="Sun X."/>
        </authorList>
    </citation>
    <scope>NUCLEOTIDE SEQUENCE</scope>
    <source>
        <strain evidence="1">Ai-910</strain>
    </source>
</reference>
<dbReference type="EMBL" id="CP098400">
    <property type="protein sequence ID" value="URW78534.1"/>
    <property type="molecule type" value="Genomic_DNA"/>
</dbReference>
<dbReference type="RefSeq" id="WP_250721898.1">
    <property type="nucleotide sequence ID" value="NZ_CP098400.1"/>
</dbReference>
<evidence type="ECO:0000313" key="1">
    <source>
        <dbReference type="EMBL" id="URW78534.1"/>
    </source>
</evidence>
<dbReference type="Pfam" id="PF12864">
    <property type="entry name" value="DUF3822"/>
    <property type="match status" value="1"/>
</dbReference>
<name>A0A9J6ZLX0_9BACT</name>
<proteinExistence type="predicted"/>
<reference evidence="1" key="2">
    <citation type="submission" date="2022-06" db="EMBL/GenBank/DDBJ databases">
        <title>Xiashengella guii gen. nov. sp. nov., a bacterium isolated form anaerobic digestion tank.</title>
        <authorList>
            <person name="Huang H."/>
        </authorList>
    </citation>
    <scope>NUCLEOTIDE SEQUENCE</scope>
    <source>
        <strain evidence="1">Ai-910</strain>
    </source>
</reference>
<dbReference type="CDD" id="cd24013">
    <property type="entry name" value="ASKHA_ATPase_BT3980-like"/>
    <property type="match status" value="1"/>
</dbReference>
<dbReference type="KEGG" id="alkq:M9189_06615"/>
<evidence type="ECO:0000313" key="2">
    <source>
        <dbReference type="Proteomes" id="UP001056426"/>
    </source>
</evidence>
<organism evidence="1 2">
    <name type="scientific">Xiashengella succiniciproducens</name>
    <dbReference type="NCBI Taxonomy" id="2949635"/>
    <lineage>
        <taxon>Bacteria</taxon>
        <taxon>Pseudomonadati</taxon>
        <taxon>Bacteroidota</taxon>
        <taxon>Bacteroidia</taxon>
        <taxon>Marinilabiliales</taxon>
        <taxon>Marinilabiliaceae</taxon>
        <taxon>Xiashengella</taxon>
    </lineage>
</organism>
<dbReference type="InterPro" id="IPR024213">
    <property type="entry name" value="DUF3822"/>
</dbReference>